<evidence type="ECO:0008006" key="4">
    <source>
        <dbReference type="Google" id="ProtNLM"/>
    </source>
</evidence>
<feature type="region of interest" description="Disordered" evidence="1">
    <location>
        <begin position="60"/>
        <end position="79"/>
    </location>
</feature>
<dbReference type="EMBL" id="BAAALF010000068">
    <property type="protein sequence ID" value="GAA1244501.1"/>
    <property type="molecule type" value="Genomic_DNA"/>
</dbReference>
<reference evidence="2 3" key="1">
    <citation type="journal article" date="2019" name="Int. J. Syst. Evol. Microbiol.">
        <title>The Global Catalogue of Microorganisms (GCM) 10K type strain sequencing project: providing services to taxonomists for standard genome sequencing and annotation.</title>
        <authorList>
            <consortium name="The Broad Institute Genomics Platform"/>
            <consortium name="The Broad Institute Genome Sequencing Center for Infectious Disease"/>
            <person name="Wu L."/>
            <person name="Ma J."/>
        </authorList>
    </citation>
    <scope>NUCLEOTIDE SEQUENCE [LARGE SCALE GENOMIC DNA]</scope>
    <source>
        <strain evidence="2 3">JCM 13004</strain>
    </source>
</reference>
<evidence type="ECO:0000256" key="1">
    <source>
        <dbReference type="SAM" id="MobiDB-lite"/>
    </source>
</evidence>
<protein>
    <recommendedName>
        <fullName evidence="4">Excreted virulence factor EspC (Type VII ESX diderm)</fullName>
    </recommendedName>
</protein>
<feature type="compositionally biased region" description="Polar residues" evidence="1">
    <location>
        <begin position="60"/>
        <end position="72"/>
    </location>
</feature>
<gene>
    <name evidence="2" type="ORF">GCM10009665_39160</name>
</gene>
<dbReference type="Proteomes" id="UP001500037">
    <property type="component" value="Unassembled WGS sequence"/>
</dbReference>
<keyword evidence="3" id="KW-1185">Reference proteome</keyword>
<evidence type="ECO:0000313" key="2">
    <source>
        <dbReference type="EMBL" id="GAA1244501.1"/>
    </source>
</evidence>
<evidence type="ECO:0000313" key="3">
    <source>
        <dbReference type="Proteomes" id="UP001500037"/>
    </source>
</evidence>
<sequence>MLAQVRTALAAVQVPAGAFGHLPDSDQLHTAYNEHATAEQQNLTDLMDLLSYAATGLHSTAGNYRTNESDLQASLGGGR</sequence>
<name>A0ABN1WEP5_9ACTN</name>
<proteinExistence type="predicted"/>
<comment type="caution">
    <text evidence="2">The sequence shown here is derived from an EMBL/GenBank/DDBJ whole genome shotgun (WGS) entry which is preliminary data.</text>
</comment>
<accession>A0ABN1WEP5</accession>
<organism evidence="2 3">
    <name type="scientific">Kitasatospora nipponensis</name>
    <dbReference type="NCBI Taxonomy" id="258049"/>
    <lineage>
        <taxon>Bacteria</taxon>
        <taxon>Bacillati</taxon>
        <taxon>Actinomycetota</taxon>
        <taxon>Actinomycetes</taxon>
        <taxon>Kitasatosporales</taxon>
        <taxon>Streptomycetaceae</taxon>
        <taxon>Kitasatospora</taxon>
    </lineage>
</organism>